<feature type="binding site" evidence="6">
    <location>
        <position position="78"/>
    </location>
    <ligand>
        <name>substrate</name>
    </ligand>
</feature>
<comment type="catalytic activity">
    <reaction evidence="6 7">
        <text>Release of N-terminal amino acids, preferentially methionine, from peptides and arylamides.</text>
        <dbReference type="EC" id="3.4.11.18"/>
    </reaction>
</comment>
<dbReference type="InterPro" id="IPR000994">
    <property type="entry name" value="Pept_M24"/>
</dbReference>
<evidence type="ECO:0000256" key="5">
    <source>
        <dbReference type="ARBA" id="ARBA00022801"/>
    </source>
</evidence>
<dbReference type="InterPro" id="IPR002467">
    <property type="entry name" value="Pept_M24A_MAP1"/>
</dbReference>
<dbReference type="EC" id="3.4.11.18" evidence="6 7"/>
<feature type="binding site" evidence="6">
    <location>
        <position position="217"/>
    </location>
    <ligand>
        <name>a divalent metal cation</name>
        <dbReference type="ChEBI" id="CHEBI:60240"/>
        <label>2</label>
        <note>catalytic</note>
    </ligand>
</feature>
<protein>
    <recommendedName>
        <fullName evidence="6 7">Methionine aminopeptidase</fullName>
        <shortName evidence="6">MAP</shortName>
        <shortName evidence="6">MetAP</shortName>
        <ecNumber evidence="6 7">3.4.11.18</ecNumber>
    </recommendedName>
    <alternativeName>
        <fullName evidence="6">Peptidase M</fullName>
    </alternativeName>
</protein>
<dbReference type="PANTHER" id="PTHR43330:SF27">
    <property type="entry name" value="METHIONINE AMINOPEPTIDASE"/>
    <property type="match status" value="1"/>
</dbReference>
<feature type="binding site" evidence="6">
    <location>
        <position position="106"/>
    </location>
    <ligand>
        <name>a divalent metal cation</name>
        <dbReference type="ChEBI" id="CHEBI:60240"/>
        <label>1</label>
    </ligand>
</feature>
<feature type="binding site" evidence="6">
    <location>
        <position position="248"/>
    </location>
    <ligand>
        <name>a divalent metal cation</name>
        <dbReference type="ChEBI" id="CHEBI:60240"/>
        <label>1</label>
    </ligand>
</feature>
<evidence type="ECO:0000256" key="1">
    <source>
        <dbReference type="ARBA" id="ARBA00002521"/>
    </source>
</evidence>
<dbReference type="RefSeq" id="WP_066056554.1">
    <property type="nucleotide sequence ID" value="NZ_JBHUNF010000002.1"/>
</dbReference>
<evidence type="ECO:0000313" key="10">
    <source>
        <dbReference type="Proteomes" id="UP001597453"/>
    </source>
</evidence>
<dbReference type="NCBIfam" id="TIGR00500">
    <property type="entry name" value="met_pdase_I"/>
    <property type="match status" value="1"/>
</dbReference>
<comment type="function">
    <text evidence="1 6">Removes the N-terminal methionine from nascent proteins. The N-terminal methionine is often cleaved when the second residue in the primary sequence is small and uncharged (Met-Ala-, Cys, Gly, Pro, Ser, Thr, or Val). Requires deformylation of the N(alpha)-formylated initiator methionine before it can be hydrolyzed.</text>
</comment>
<keyword evidence="5 6" id="KW-0378">Hydrolase</keyword>
<dbReference type="PANTHER" id="PTHR43330">
    <property type="entry name" value="METHIONINE AMINOPEPTIDASE"/>
    <property type="match status" value="1"/>
</dbReference>
<comment type="cofactor">
    <cofactor evidence="6">
        <name>Co(2+)</name>
        <dbReference type="ChEBI" id="CHEBI:48828"/>
    </cofactor>
    <cofactor evidence="6">
        <name>Zn(2+)</name>
        <dbReference type="ChEBI" id="CHEBI:29105"/>
    </cofactor>
    <cofactor evidence="6">
        <name>Mn(2+)</name>
        <dbReference type="ChEBI" id="CHEBI:29035"/>
    </cofactor>
    <cofactor evidence="6">
        <name>Fe(2+)</name>
        <dbReference type="ChEBI" id="CHEBI:29033"/>
    </cofactor>
    <text evidence="6">Binds 2 divalent metal cations per subunit. Has a high-affinity and a low affinity metal-binding site. The true nature of the physiological cofactor is under debate. The enzyme is active with cobalt, zinc, manganese or divalent iron ions. Most likely, methionine aminopeptidases function as mononuclear Fe(2+)-metalloproteases under physiological conditions, and the catalytically relevant metal-binding site has been assigned to the histidine-containing high-affinity site.</text>
</comment>
<evidence type="ECO:0000256" key="4">
    <source>
        <dbReference type="ARBA" id="ARBA00022723"/>
    </source>
</evidence>
<evidence type="ECO:0000313" key="9">
    <source>
        <dbReference type="EMBL" id="MFD2674476.1"/>
    </source>
</evidence>
<keyword evidence="4 6" id="KW-0479">Metal-binding</keyword>
<evidence type="ECO:0000256" key="6">
    <source>
        <dbReference type="HAMAP-Rule" id="MF_01974"/>
    </source>
</evidence>
<dbReference type="SUPFAM" id="SSF55920">
    <property type="entry name" value="Creatinase/aminopeptidase"/>
    <property type="match status" value="1"/>
</dbReference>
<reference evidence="10" key="1">
    <citation type="journal article" date="2019" name="Int. J. Syst. Evol. Microbiol.">
        <title>The Global Catalogue of Microorganisms (GCM) 10K type strain sequencing project: providing services to taxonomists for standard genome sequencing and annotation.</title>
        <authorList>
            <consortium name="The Broad Institute Genomics Platform"/>
            <consortium name="The Broad Institute Genome Sequencing Center for Infectious Disease"/>
            <person name="Wu L."/>
            <person name="Ma J."/>
        </authorList>
    </citation>
    <scope>NUCLEOTIDE SEQUENCE [LARGE SCALE GENOMIC DNA]</scope>
    <source>
        <strain evidence="10">TISTR 1511</strain>
    </source>
</reference>
<dbReference type="Proteomes" id="UP001597453">
    <property type="component" value="Unassembled WGS sequence"/>
</dbReference>
<dbReference type="PROSITE" id="PS00680">
    <property type="entry name" value="MAP_1"/>
    <property type="match status" value="1"/>
</dbReference>
<evidence type="ECO:0000256" key="2">
    <source>
        <dbReference type="ARBA" id="ARBA00022438"/>
    </source>
</evidence>
<dbReference type="HAMAP" id="MF_01974">
    <property type="entry name" value="MetAP_1"/>
    <property type="match status" value="1"/>
</dbReference>
<dbReference type="Gene3D" id="3.90.230.10">
    <property type="entry name" value="Creatinase/methionine aminopeptidase superfamily"/>
    <property type="match status" value="1"/>
</dbReference>
<name>A0ABW5RHC3_9MICO</name>
<feature type="binding site" evidence="6">
    <location>
        <position position="106"/>
    </location>
    <ligand>
        <name>a divalent metal cation</name>
        <dbReference type="ChEBI" id="CHEBI:60240"/>
        <label>2</label>
        <note>catalytic</note>
    </ligand>
</feature>
<feature type="binding site" evidence="6">
    <location>
        <position position="95"/>
    </location>
    <ligand>
        <name>a divalent metal cation</name>
        <dbReference type="ChEBI" id="CHEBI:60240"/>
        <label>1</label>
    </ligand>
</feature>
<gene>
    <name evidence="6 9" type="primary">map</name>
    <name evidence="9" type="ORF">ACFSUQ_04080</name>
</gene>
<comment type="caution">
    <text evidence="9">The sequence shown here is derived from an EMBL/GenBank/DDBJ whole genome shotgun (WGS) entry which is preliminary data.</text>
</comment>
<feature type="binding site" evidence="6">
    <location>
        <position position="248"/>
    </location>
    <ligand>
        <name>a divalent metal cation</name>
        <dbReference type="ChEBI" id="CHEBI:60240"/>
        <label>2</label>
        <note>catalytic</note>
    </ligand>
</feature>
<evidence type="ECO:0000259" key="8">
    <source>
        <dbReference type="Pfam" id="PF00557"/>
    </source>
</evidence>
<comment type="subunit">
    <text evidence="6">Monomer.</text>
</comment>
<evidence type="ECO:0000256" key="3">
    <source>
        <dbReference type="ARBA" id="ARBA00022670"/>
    </source>
</evidence>
<keyword evidence="10" id="KW-1185">Reference proteome</keyword>
<dbReference type="InterPro" id="IPR001714">
    <property type="entry name" value="Pept_M24_MAP"/>
</dbReference>
<feature type="binding site" evidence="6">
    <location>
        <position position="191"/>
    </location>
    <ligand>
        <name>substrate</name>
    </ligand>
</feature>
<evidence type="ECO:0000256" key="7">
    <source>
        <dbReference type="RuleBase" id="RU003653"/>
    </source>
</evidence>
<dbReference type="EMBL" id="JBHUNF010000002">
    <property type="protein sequence ID" value="MFD2674476.1"/>
    <property type="molecule type" value="Genomic_DNA"/>
</dbReference>
<feature type="binding site" evidence="6">
    <location>
        <position position="184"/>
    </location>
    <ligand>
        <name>a divalent metal cation</name>
        <dbReference type="ChEBI" id="CHEBI:60240"/>
        <label>2</label>
        <note>catalytic</note>
    </ligand>
</feature>
<proteinExistence type="inferred from homology"/>
<dbReference type="Pfam" id="PF00557">
    <property type="entry name" value="Peptidase_M24"/>
    <property type="match status" value="1"/>
</dbReference>
<feature type="domain" description="Peptidase M24" evidence="8">
    <location>
        <begin position="14"/>
        <end position="252"/>
    </location>
</feature>
<dbReference type="InterPro" id="IPR036005">
    <property type="entry name" value="Creatinase/aminopeptidase-like"/>
</dbReference>
<keyword evidence="2 6" id="KW-0031">Aminopeptidase</keyword>
<comment type="similarity">
    <text evidence="6">Belongs to the peptidase M24A family. Methionine aminopeptidase type 1 subfamily.</text>
</comment>
<dbReference type="GO" id="GO:0004239">
    <property type="term" value="F:initiator methionyl aminopeptidase activity"/>
    <property type="evidence" value="ECO:0007669"/>
    <property type="project" value="UniProtKB-EC"/>
</dbReference>
<accession>A0ABW5RHC3</accession>
<sequence>MRSIYKTPDELRMMVPAGILTAQALDAVEAAIRPGISTLELDAIAERVIREAGGEPNFQLVDGYHHTVCASVNDVVVHGIPNETPLQPGDIVSIDCGAQLNGWNGDSARTFIVPGDDSDASGTAHSDVWVREAHRVSNATREVMWHGIAAVATARHMNDIGGAIEDAIDEQPGPLGNLENFTGHGIGRNMHEEPTVFNYRVRRRGPVVKAGLAICIEPMLTGGSPDVGIDDDEWSVRAVDGTPTAHWEHTVIRHKDGIWVTTAHDGGAAGLAPFGIVPVQP</sequence>
<organism evidence="9 10">
    <name type="scientific">Gulosibacter bifidus</name>
    <dbReference type="NCBI Taxonomy" id="272239"/>
    <lineage>
        <taxon>Bacteria</taxon>
        <taxon>Bacillati</taxon>
        <taxon>Actinomycetota</taxon>
        <taxon>Actinomycetes</taxon>
        <taxon>Micrococcales</taxon>
        <taxon>Microbacteriaceae</taxon>
        <taxon>Gulosibacter</taxon>
    </lineage>
</organism>
<dbReference type="PRINTS" id="PR00599">
    <property type="entry name" value="MAPEPTIDASE"/>
</dbReference>
<keyword evidence="3 6" id="KW-0645">Protease</keyword>